<evidence type="ECO:0000256" key="4">
    <source>
        <dbReference type="ARBA" id="ARBA00022695"/>
    </source>
</evidence>
<evidence type="ECO:0000256" key="7">
    <source>
        <dbReference type="ARBA" id="ARBA00034754"/>
    </source>
</evidence>
<dbReference type="SUPFAM" id="SSF52540">
    <property type="entry name" value="P-loop containing nucleoside triphosphate hydrolases"/>
    <property type="match status" value="1"/>
</dbReference>
<accession>A0ABV3X297</accession>
<keyword evidence="5" id="KW-0235">DNA replication</keyword>
<keyword evidence="12" id="KW-1185">Reference proteome</keyword>
<evidence type="ECO:0000259" key="10">
    <source>
        <dbReference type="Pfam" id="PF21694"/>
    </source>
</evidence>
<dbReference type="InterPro" id="IPR010372">
    <property type="entry name" value="DNA_pol3_delta_N"/>
</dbReference>
<dbReference type="Gene3D" id="3.40.50.300">
    <property type="entry name" value="P-loop containing nucleotide triphosphate hydrolases"/>
    <property type="match status" value="1"/>
</dbReference>
<evidence type="ECO:0000256" key="5">
    <source>
        <dbReference type="ARBA" id="ARBA00022705"/>
    </source>
</evidence>
<dbReference type="Proteomes" id="UP001559623">
    <property type="component" value="Unassembled WGS sequence"/>
</dbReference>
<evidence type="ECO:0000259" key="9">
    <source>
        <dbReference type="Pfam" id="PF06144"/>
    </source>
</evidence>
<dbReference type="Gene3D" id="1.20.272.10">
    <property type="match status" value="1"/>
</dbReference>
<evidence type="ECO:0000313" key="11">
    <source>
        <dbReference type="EMBL" id="MEX5284315.1"/>
    </source>
</evidence>
<organism evidence="11 12">
    <name type="scientific">Selenomonas sputigena</name>
    <dbReference type="NCBI Taxonomy" id="69823"/>
    <lineage>
        <taxon>Bacteria</taxon>
        <taxon>Bacillati</taxon>
        <taxon>Bacillota</taxon>
        <taxon>Negativicutes</taxon>
        <taxon>Selenomonadales</taxon>
        <taxon>Selenomonadaceae</taxon>
        <taxon>Selenomonas</taxon>
    </lineage>
</organism>
<dbReference type="Pfam" id="PF06144">
    <property type="entry name" value="DNA_pol3_delta"/>
    <property type="match status" value="1"/>
</dbReference>
<dbReference type="EC" id="2.7.7.7" evidence="1"/>
<feature type="domain" description="DNA polymerase III delta subunit-like C-terminal" evidence="10">
    <location>
        <begin position="225"/>
        <end position="338"/>
    </location>
</feature>
<evidence type="ECO:0000313" key="12">
    <source>
        <dbReference type="Proteomes" id="UP001559623"/>
    </source>
</evidence>
<dbReference type="PANTHER" id="PTHR34388">
    <property type="entry name" value="DNA POLYMERASE III SUBUNIT DELTA"/>
    <property type="match status" value="1"/>
</dbReference>
<proteinExistence type="inferred from homology"/>
<comment type="caution">
    <text evidence="11">The sequence shown here is derived from an EMBL/GenBank/DDBJ whole genome shotgun (WGS) entry which is preliminary data.</text>
</comment>
<sequence>MKYGAFMAELRKMPPKHVFLLAGEERYYIEKAKQYLLEKLFPKGEELRNGLEQVSGDLNADALIGLIESVPFFSKKHVVLVQDSPLFRTKDADSSKKHNNAKKDERLLETLTHMPEYAYVIFLCHTAADKRRKVYKTIQEIGSILEADALRPWNVSDWLNERLAEMQRELDSEAYAYFMGAIGMMHEISLSYLDREFEKLALYTPKKRIGKEELVAVFAGLPEVSSFAMIDAINEKNAEKALSILRRQVEDGIYPPVLLALLVRHVRQLWQAKLFIARGVKGKQLGVAMKLSPFIATKLSRVSADFSTGRLKEVLLSLIEADYLLKTGQSRTELLENIVLSLCR</sequence>
<dbReference type="PANTHER" id="PTHR34388:SF1">
    <property type="entry name" value="DNA POLYMERASE III SUBUNIT DELTA"/>
    <property type="match status" value="1"/>
</dbReference>
<protein>
    <recommendedName>
        <fullName evidence="2">DNA polymerase III subunit delta</fullName>
        <ecNumber evidence="1">2.7.7.7</ecNumber>
    </recommendedName>
</protein>
<dbReference type="InterPro" id="IPR005790">
    <property type="entry name" value="DNA_polIII_delta"/>
</dbReference>
<dbReference type="NCBIfam" id="TIGR01128">
    <property type="entry name" value="holA"/>
    <property type="match status" value="1"/>
</dbReference>
<comment type="catalytic activity">
    <reaction evidence="8">
        <text>DNA(n) + a 2'-deoxyribonucleoside 5'-triphosphate = DNA(n+1) + diphosphate</text>
        <dbReference type="Rhea" id="RHEA:22508"/>
        <dbReference type="Rhea" id="RHEA-COMP:17339"/>
        <dbReference type="Rhea" id="RHEA-COMP:17340"/>
        <dbReference type="ChEBI" id="CHEBI:33019"/>
        <dbReference type="ChEBI" id="CHEBI:61560"/>
        <dbReference type="ChEBI" id="CHEBI:173112"/>
        <dbReference type="EC" id="2.7.7.7"/>
    </reaction>
</comment>
<dbReference type="GO" id="GO:0003887">
    <property type="term" value="F:DNA-directed DNA polymerase activity"/>
    <property type="evidence" value="ECO:0007669"/>
    <property type="project" value="UniProtKB-EC"/>
</dbReference>
<dbReference type="SUPFAM" id="SSF48019">
    <property type="entry name" value="post-AAA+ oligomerization domain-like"/>
    <property type="match status" value="1"/>
</dbReference>
<evidence type="ECO:0000256" key="2">
    <source>
        <dbReference type="ARBA" id="ARBA00017703"/>
    </source>
</evidence>
<keyword evidence="6" id="KW-0239">DNA-directed DNA polymerase</keyword>
<evidence type="ECO:0000256" key="3">
    <source>
        <dbReference type="ARBA" id="ARBA00022679"/>
    </source>
</evidence>
<dbReference type="EMBL" id="JARVLH010000001">
    <property type="protein sequence ID" value="MEX5284315.1"/>
    <property type="molecule type" value="Genomic_DNA"/>
</dbReference>
<evidence type="ECO:0000256" key="8">
    <source>
        <dbReference type="ARBA" id="ARBA00049244"/>
    </source>
</evidence>
<keyword evidence="3 11" id="KW-0808">Transferase</keyword>
<dbReference type="RefSeq" id="WP_368846034.1">
    <property type="nucleotide sequence ID" value="NZ_CP194411.1"/>
</dbReference>
<evidence type="ECO:0000256" key="6">
    <source>
        <dbReference type="ARBA" id="ARBA00022932"/>
    </source>
</evidence>
<dbReference type="Gene3D" id="1.10.8.60">
    <property type="match status" value="1"/>
</dbReference>
<feature type="domain" description="DNA polymerase III delta N-terminal" evidence="9">
    <location>
        <begin position="20"/>
        <end position="146"/>
    </location>
</feature>
<dbReference type="InterPro" id="IPR027417">
    <property type="entry name" value="P-loop_NTPase"/>
</dbReference>
<comment type="similarity">
    <text evidence="7">Belongs to the DNA polymerase HolA subunit family.</text>
</comment>
<dbReference type="InterPro" id="IPR008921">
    <property type="entry name" value="DNA_pol3_clamp-load_cplx_C"/>
</dbReference>
<dbReference type="InterPro" id="IPR048466">
    <property type="entry name" value="DNA_pol3_delta-like_C"/>
</dbReference>
<evidence type="ECO:0000256" key="1">
    <source>
        <dbReference type="ARBA" id="ARBA00012417"/>
    </source>
</evidence>
<reference evidence="11 12" key="1">
    <citation type="submission" date="2023-04" db="EMBL/GenBank/DDBJ databases">
        <title>Genome Sequence of Selenomonas sputigena ATCC 33150.</title>
        <authorList>
            <person name="Miller D.P."/>
            <person name="Anvari S."/>
            <person name="Polson S.W."/>
            <person name="Macdonald M."/>
            <person name="Mcdowell J.V."/>
        </authorList>
    </citation>
    <scope>NUCLEOTIDE SEQUENCE [LARGE SCALE GENOMIC DNA]</scope>
    <source>
        <strain evidence="11 12">ATCC 33150</strain>
    </source>
</reference>
<dbReference type="Pfam" id="PF21694">
    <property type="entry name" value="DNA_pol3_delta_C"/>
    <property type="match status" value="1"/>
</dbReference>
<gene>
    <name evidence="11" type="primary">holA</name>
    <name evidence="11" type="ORF">QCO44_01475</name>
</gene>
<name>A0ABV3X297_9FIRM</name>
<keyword evidence="4 11" id="KW-0548">Nucleotidyltransferase</keyword>